<organism evidence="2 3">
    <name type="scientific">Candidatus Woesebacteria bacterium GW2011_GWA1_40_43</name>
    <dbReference type="NCBI Taxonomy" id="1618553"/>
    <lineage>
        <taxon>Bacteria</taxon>
        <taxon>Candidatus Woeseibacteriota</taxon>
    </lineage>
</organism>
<gene>
    <name evidence="2" type="ORF">UU02_C0047G0007</name>
</gene>
<keyword evidence="1" id="KW-0812">Transmembrane</keyword>
<dbReference type="EMBL" id="LBZA01000047">
    <property type="protein sequence ID" value="KKR62277.1"/>
    <property type="molecule type" value="Genomic_DNA"/>
</dbReference>
<evidence type="ECO:0000313" key="3">
    <source>
        <dbReference type="Proteomes" id="UP000034293"/>
    </source>
</evidence>
<keyword evidence="1" id="KW-1133">Transmembrane helix</keyword>
<dbReference type="Proteomes" id="UP000034293">
    <property type="component" value="Unassembled WGS sequence"/>
</dbReference>
<feature type="transmembrane region" description="Helical" evidence="1">
    <location>
        <begin position="72"/>
        <end position="89"/>
    </location>
</feature>
<dbReference type="AlphaFoldDB" id="A0A0G0VHP3"/>
<protein>
    <submittedName>
        <fullName evidence="2">Uncharacterized protein</fullName>
    </submittedName>
</protein>
<name>A0A0G0VHP3_9BACT</name>
<evidence type="ECO:0000256" key="1">
    <source>
        <dbReference type="SAM" id="Phobius"/>
    </source>
</evidence>
<sequence>MVEIRTRKNKENPHYGFLVSWEPRPIKKVHVKGETKFSKNMTLGSDRHAKRAESLAQAEAATINRKSIVRSLIRISLILILELVIYLAWSKFILS</sequence>
<evidence type="ECO:0000313" key="2">
    <source>
        <dbReference type="EMBL" id="KKR62277.1"/>
    </source>
</evidence>
<reference evidence="2 3" key="1">
    <citation type="journal article" date="2015" name="Nature">
        <title>rRNA introns, odd ribosomes, and small enigmatic genomes across a large radiation of phyla.</title>
        <authorList>
            <person name="Brown C.T."/>
            <person name="Hug L.A."/>
            <person name="Thomas B.C."/>
            <person name="Sharon I."/>
            <person name="Castelle C.J."/>
            <person name="Singh A."/>
            <person name="Wilkins M.J."/>
            <person name="Williams K.H."/>
            <person name="Banfield J.F."/>
        </authorList>
    </citation>
    <scope>NUCLEOTIDE SEQUENCE [LARGE SCALE GENOMIC DNA]</scope>
</reference>
<keyword evidence="1" id="KW-0472">Membrane</keyword>
<proteinExistence type="predicted"/>
<accession>A0A0G0VHP3</accession>
<comment type="caution">
    <text evidence="2">The sequence shown here is derived from an EMBL/GenBank/DDBJ whole genome shotgun (WGS) entry which is preliminary data.</text>
</comment>